<dbReference type="SMART" id="SM00862">
    <property type="entry name" value="Trans_reg_C"/>
    <property type="match status" value="1"/>
</dbReference>
<dbReference type="GO" id="GO:0000156">
    <property type="term" value="F:phosphorelay response regulator activity"/>
    <property type="evidence" value="ECO:0007669"/>
    <property type="project" value="TreeGrafter"/>
</dbReference>
<dbReference type="PROSITE" id="PS51755">
    <property type="entry name" value="OMPR_PHOB"/>
    <property type="match status" value="1"/>
</dbReference>
<evidence type="ECO:0000259" key="9">
    <source>
        <dbReference type="PROSITE" id="PS51755"/>
    </source>
</evidence>
<dbReference type="Gene3D" id="1.10.10.10">
    <property type="entry name" value="Winged helix-like DNA-binding domain superfamily/Winged helix DNA-binding domain"/>
    <property type="match status" value="1"/>
</dbReference>
<keyword evidence="4" id="KW-0804">Transcription</keyword>
<evidence type="ECO:0000256" key="2">
    <source>
        <dbReference type="ARBA" id="ARBA00023015"/>
    </source>
</evidence>
<dbReference type="GO" id="GO:0006355">
    <property type="term" value="P:regulation of DNA-templated transcription"/>
    <property type="evidence" value="ECO:0007669"/>
    <property type="project" value="InterPro"/>
</dbReference>
<evidence type="ECO:0000256" key="7">
    <source>
        <dbReference type="PROSITE-ProRule" id="PRU01091"/>
    </source>
</evidence>
<gene>
    <name evidence="10" type="ORF">BUTYVIB_01951</name>
</gene>
<keyword evidence="11" id="KW-1185">Reference proteome</keyword>
<dbReference type="Gene3D" id="3.40.50.2300">
    <property type="match status" value="1"/>
</dbReference>
<evidence type="ECO:0000259" key="8">
    <source>
        <dbReference type="PROSITE" id="PS50110"/>
    </source>
</evidence>
<dbReference type="CDD" id="cd00383">
    <property type="entry name" value="trans_reg_C"/>
    <property type="match status" value="1"/>
</dbReference>
<organism evidence="10 11">
    <name type="scientific">Eshraghiella crossota DSM 2876</name>
    <dbReference type="NCBI Taxonomy" id="511680"/>
    <lineage>
        <taxon>Bacteria</taxon>
        <taxon>Bacillati</taxon>
        <taxon>Bacillota</taxon>
        <taxon>Clostridia</taxon>
        <taxon>Lachnospirales</taxon>
        <taxon>Lachnospiraceae</taxon>
        <taxon>Eshraghiella</taxon>
    </lineage>
</organism>
<evidence type="ECO:0000256" key="5">
    <source>
        <dbReference type="ARBA" id="ARBA00024867"/>
    </source>
</evidence>
<evidence type="ECO:0000313" key="10">
    <source>
        <dbReference type="EMBL" id="EFF67920.1"/>
    </source>
</evidence>
<evidence type="ECO:0000256" key="6">
    <source>
        <dbReference type="PROSITE-ProRule" id="PRU00169"/>
    </source>
</evidence>
<feature type="domain" description="Response regulatory" evidence="8">
    <location>
        <begin position="3"/>
        <end position="116"/>
    </location>
</feature>
<dbReference type="AlphaFoldDB" id="D4S1I1"/>
<feature type="DNA-binding region" description="OmpR/PhoB-type" evidence="7">
    <location>
        <begin position="123"/>
        <end position="221"/>
    </location>
</feature>
<dbReference type="Pfam" id="PF00486">
    <property type="entry name" value="Trans_reg_C"/>
    <property type="match status" value="1"/>
</dbReference>
<feature type="domain" description="OmpR/PhoB-type" evidence="9">
    <location>
        <begin position="123"/>
        <end position="221"/>
    </location>
</feature>
<dbReference type="SMART" id="SM00448">
    <property type="entry name" value="REC"/>
    <property type="match status" value="1"/>
</dbReference>
<name>D4S1I1_9FIRM</name>
<feature type="modified residue" description="4-aspartylphosphate" evidence="6">
    <location>
        <position position="52"/>
    </location>
</feature>
<evidence type="ECO:0000256" key="1">
    <source>
        <dbReference type="ARBA" id="ARBA00018672"/>
    </source>
</evidence>
<evidence type="ECO:0000256" key="4">
    <source>
        <dbReference type="ARBA" id="ARBA00023163"/>
    </source>
</evidence>
<dbReference type="SUPFAM" id="SSF46894">
    <property type="entry name" value="C-terminal effector domain of the bipartite response regulators"/>
    <property type="match status" value="1"/>
</dbReference>
<keyword evidence="2" id="KW-0805">Transcription regulation</keyword>
<dbReference type="PROSITE" id="PS50110">
    <property type="entry name" value="RESPONSE_REGULATORY"/>
    <property type="match status" value="1"/>
</dbReference>
<dbReference type="GO" id="GO:0000976">
    <property type="term" value="F:transcription cis-regulatory region binding"/>
    <property type="evidence" value="ECO:0007669"/>
    <property type="project" value="TreeGrafter"/>
</dbReference>
<dbReference type="PANTHER" id="PTHR48111">
    <property type="entry name" value="REGULATOR OF RPOS"/>
    <property type="match status" value="1"/>
</dbReference>
<dbReference type="InterPro" id="IPR016032">
    <property type="entry name" value="Sig_transdc_resp-reg_C-effctor"/>
</dbReference>
<keyword evidence="6" id="KW-0597">Phosphoprotein</keyword>
<dbReference type="RefSeq" id="WP_005603838.1">
    <property type="nucleotide sequence ID" value="NZ_GG663524.1"/>
</dbReference>
<dbReference type="InterPro" id="IPR001789">
    <property type="entry name" value="Sig_transdc_resp-reg_receiver"/>
</dbReference>
<dbReference type="InterPro" id="IPR039420">
    <property type="entry name" value="WalR-like"/>
</dbReference>
<dbReference type="HOGENOM" id="CLU_000445_30_3_9"/>
<comment type="caution">
    <text evidence="10">The sequence shown here is derived from an EMBL/GenBank/DDBJ whole genome shotgun (WGS) entry which is preliminary data.</text>
</comment>
<dbReference type="PANTHER" id="PTHR48111:SF43">
    <property type="entry name" value="STAGE 0 SPORULATION PROTEIN A HOMOLOG"/>
    <property type="match status" value="1"/>
</dbReference>
<dbReference type="SUPFAM" id="SSF52172">
    <property type="entry name" value="CheY-like"/>
    <property type="match status" value="1"/>
</dbReference>
<dbReference type="STRING" id="45851.BHV86_08605"/>
<comment type="function">
    <text evidence="5">May play the central regulatory role in sporulation. It may be an element of the effector pathway responsible for the activation of sporulation genes in response to nutritional stress. Spo0A may act in concert with spo0H (a sigma factor) to control the expression of some genes that are critical to the sporulation process.</text>
</comment>
<dbReference type="GeneID" id="98917912"/>
<reference evidence="10 11" key="1">
    <citation type="submission" date="2010-02" db="EMBL/GenBank/DDBJ databases">
        <authorList>
            <person name="Weinstock G."/>
            <person name="Sodergren E."/>
            <person name="Clifton S."/>
            <person name="Fulton L."/>
            <person name="Fulton B."/>
            <person name="Courtney L."/>
            <person name="Fronick C."/>
            <person name="Harrison M."/>
            <person name="Strong C."/>
            <person name="Farmer C."/>
            <person name="Delahaunty K."/>
            <person name="Markovic C."/>
            <person name="Hall O."/>
            <person name="Minx P."/>
            <person name="Tomlinson C."/>
            <person name="Mitreva M."/>
            <person name="Nelson J."/>
            <person name="Hou S."/>
            <person name="Wollam A."/>
            <person name="Pepin K.H."/>
            <person name="Johnson M."/>
            <person name="Bhonagiri V."/>
            <person name="Zhang X."/>
            <person name="Suruliraj S."/>
            <person name="Warren W."/>
            <person name="Chinwalla A."/>
            <person name="Mardis E.R."/>
            <person name="Wilson R.K."/>
        </authorList>
    </citation>
    <scope>NUCLEOTIDE SEQUENCE [LARGE SCALE GENOMIC DNA]</scope>
    <source>
        <strain evidence="10 11">DSM 2876</strain>
    </source>
</reference>
<dbReference type="Pfam" id="PF00072">
    <property type="entry name" value="Response_reg"/>
    <property type="match status" value="1"/>
</dbReference>
<accession>D4S1I1</accession>
<keyword evidence="3 7" id="KW-0238">DNA-binding</keyword>
<protein>
    <recommendedName>
        <fullName evidence="1">Stage 0 sporulation protein A homolog</fullName>
    </recommendedName>
</protein>
<proteinExistence type="predicted"/>
<evidence type="ECO:0000313" key="11">
    <source>
        <dbReference type="Proteomes" id="UP000006238"/>
    </source>
</evidence>
<evidence type="ECO:0000256" key="3">
    <source>
        <dbReference type="ARBA" id="ARBA00023125"/>
    </source>
</evidence>
<dbReference type="GO" id="GO:0005829">
    <property type="term" value="C:cytosol"/>
    <property type="evidence" value="ECO:0007669"/>
    <property type="project" value="TreeGrafter"/>
</dbReference>
<dbReference type="InterPro" id="IPR036388">
    <property type="entry name" value="WH-like_DNA-bd_sf"/>
</dbReference>
<dbReference type="InterPro" id="IPR011006">
    <property type="entry name" value="CheY-like_superfamily"/>
</dbReference>
<dbReference type="InterPro" id="IPR001867">
    <property type="entry name" value="OmpR/PhoB-type_DNA-bd"/>
</dbReference>
<dbReference type="GO" id="GO:0032993">
    <property type="term" value="C:protein-DNA complex"/>
    <property type="evidence" value="ECO:0007669"/>
    <property type="project" value="TreeGrafter"/>
</dbReference>
<sequence>MSRILIVEDDETLRGELSYFLIGNGYEVSVITDFKDTLDEMLKTDTELILLDLNLPGIDGQTLLRMYRKEKNTPVIIVTSKDTEMDELICMTYGADDFVSKPYNPALLLLHIEAVLRRNGGDENVIRYRYITLNLSRSSISGNGNEIELSKNECRILNYMFRNSGKIVSRDDIMNYLWDDCEFVDDNTLTVNITRVRHKLAELGYGDVISTKRGQGYYIEA</sequence>
<dbReference type="eggNOG" id="COG0745">
    <property type="taxonomic scope" value="Bacteria"/>
</dbReference>
<dbReference type="EMBL" id="ABWN01000034">
    <property type="protein sequence ID" value="EFF67920.1"/>
    <property type="molecule type" value="Genomic_DNA"/>
</dbReference>
<dbReference type="Proteomes" id="UP000006238">
    <property type="component" value="Unassembled WGS sequence"/>
</dbReference>